<dbReference type="Proteomes" id="UP001595783">
    <property type="component" value="Unassembled WGS sequence"/>
</dbReference>
<dbReference type="InterPro" id="IPR003688">
    <property type="entry name" value="TraG/VirD4"/>
</dbReference>
<keyword evidence="4 7" id="KW-0812">Transmembrane</keyword>
<evidence type="ECO:0000313" key="8">
    <source>
        <dbReference type="EMBL" id="MFC3848094.1"/>
    </source>
</evidence>
<accession>A0ABV7ZII5</accession>
<reference evidence="9" key="1">
    <citation type="journal article" date="2019" name="Int. J. Syst. Evol. Microbiol.">
        <title>The Global Catalogue of Microorganisms (GCM) 10K type strain sequencing project: providing services to taxonomists for standard genome sequencing and annotation.</title>
        <authorList>
            <consortium name="The Broad Institute Genomics Platform"/>
            <consortium name="The Broad Institute Genome Sequencing Center for Infectious Disease"/>
            <person name="Wu L."/>
            <person name="Ma J."/>
        </authorList>
    </citation>
    <scope>NUCLEOTIDE SEQUENCE [LARGE SCALE GENOMIC DNA]</scope>
    <source>
        <strain evidence="9">CCUG 53816</strain>
    </source>
</reference>
<evidence type="ECO:0000313" key="9">
    <source>
        <dbReference type="Proteomes" id="UP001595783"/>
    </source>
</evidence>
<comment type="caution">
    <text evidence="8">The sequence shown here is derived from an EMBL/GenBank/DDBJ whole genome shotgun (WGS) entry which is preliminary data.</text>
</comment>
<organism evidence="8 9">
    <name type="scientific">Helicobacter baculiformis</name>
    <dbReference type="NCBI Taxonomy" id="427351"/>
    <lineage>
        <taxon>Bacteria</taxon>
        <taxon>Pseudomonadati</taxon>
        <taxon>Campylobacterota</taxon>
        <taxon>Epsilonproteobacteria</taxon>
        <taxon>Campylobacterales</taxon>
        <taxon>Helicobacteraceae</taxon>
        <taxon>Helicobacter</taxon>
    </lineage>
</organism>
<evidence type="ECO:0000256" key="6">
    <source>
        <dbReference type="ARBA" id="ARBA00023136"/>
    </source>
</evidence>
<dbReference type="Pfam" id="PF02534">
    <property type="entry name" value="T4SS-DNA_transf"/>
    <property type="match status" value="2"/>
</dbReference>
<feature type="transmembrane region" description="Helical" evidence="7">
    <location>
        <begin position="61"/>
        <end position="82"/>
    </location>
</feature>
<dbReference type="Gene3D" id="3.40.50.300">
    <property type="entry name" value="P-loop containing nucleotide triphosphate hydrolases"/>
    <property type="match status" value="1"/>
</dbReference>
<dbReference type="InterPro" id="IPR027417">
    <property type="entry name" value="P-loop_NTPase"/>
</dbReference>
<comment type="similarity">
    <text evidence="2">Belongs to the VirD4/TraG family.</text>
</comment>
<evidence type="ECO:0000256" key="2">
    <source>
        <dbReference type="ARBA" id="ARBA00008806"/>
    </source>
</evidence>
<dbReference type="SUPFAM" id="SSF52540">
    <property type="entry name" value="P-loop containing nucleoside triphosphate hydrolases"/>
    <property type="match status" value="1"/>
</dbReference>
<dbReference type="CDD" id="cd01127">
    <property type="entry name" value="TrwB_TraG_TraD_VirD4"/>
    <property type="match status" value="2"/>
</dbReference>
<dbReference type="EMBL" id="JBHRZO010000038">
    <property type="protein sequence ID" value="MFC3848094.1"/>
    <property type="molecule type" value="Genomic_DNA"/>
</dbReference>
<name>A0ABV7ZII5_9HELI</name>
<gene>
    <name evidence="8" type="ORF">ACFOPX_06105</name>
</gene>
<evidence type="ECO:0000256" key="3">
    <source>
        <dbReference type="ARBA" id="ARBA00022475"/>
    </source>
</evidence>
<dbReference type="RefSeq" id="WP_104752643.1">
    <property type="nucleotide sequence ID" value="NZ_FZMF01000036.1"/>
</dbReference>
<proteinExistence type="inferred from homology"/>
<evidence type="ECO:0000256" key="4">
    <source>
        <dbReference type="ARBA" id="ARBA00022692"/>
    </source>
</evidence>
<keyword evidence="9" id="KW-1185">Reference proteome</keyword>
<keyword evidence="3" id="KW-1003">Cell membrane</keyword>
<evidence type="ECO:0000256" key="5">
    <source>
        <dbReference type="ARBA" id="ARBA00022989"/>
    </source>
</evidence>
<comment type="subcellular location">
    <subcellularLocation>
        <location evidence="1">Cell membrane</location>
        <topology evidence="1">Multi-pass membrane protein</topology>
    </subcellularLocation>
</comment>
<sequence>MKQQFAVWMSLFLSVLGMPLFFIVSNWYAFDELRSFKDAYVFSHSIILGLQHGASVLDLKFEVYCTALLALTPLIATLYLLIPKISEKTHGYAKWAGVKDIECFKIFSEKGFFKTIHPLGVCFNKGFILGKFGFPFAKSVCYDKPLGAMIVAPPGAGKTAAIAIPNLLSLPTSCIVTDIKGELCSLSAGYRQQALHNEILVFNPFGEDNTCFFNPFDKRLVEPMSFDSKLRLVQEVANNVFAQEDRDHWVAKARELFSFYALYDLCTKNESSFYDVAMGPNKDFAPLIHHQSKYYRMLYQHDQEGNLLINPAGHPIQNPNANPAQLFYLQVGDQKYTDVNDPRNYDPSEPEPEQRTEGVLDEIIRNDARAWANAAEEEFASIKSTFNRFVSVFKSPQVKEATSKMSFDCTDFRKKNITLYIKIAQTDIATLAPLIRTLLESIAKNLLLEESKKPDERIYFILDEFVRFGKLPFLLEMPALCRSYNVVPLFITQDYAMIRKYYSDDELKILRGVVHYNIVFKMNSAEDAEIISKEVGQFTCLSKNTSTEKGQLVFGGTSSYSLEGRELLTPQDILNIPDDEVIIVVTGKKATPLKLKANFYFKDRKLLSRVNWTIKPNKGD</sequence>
<keyword evidence="5 7" id="KW-1133">Transmembrane helix</keyword>
<evidence type="ECO:0000256" key="1">
    <source>
        <dbReference type="ARBA" id="ARBA00004651"/>
    </source>
</evidence>
<dbReference type="PANTHER" id="PTHR37937:SF1">
    <property type="entry name" value="CONJUGATIVE TRANSFER: DNA TRANSPORT"/>
    <property type="match status" value="1"/>
</dbReference>
<feature type="transmembrane region" description="Helical" evidence="7">
    <location>
        <begin position="7"/>
        <end position="30"/>
    </location>
</feature>
<keyword evidence="6 7" id="KW-0472">Membrane</keyword>
<evidence type="ECO:0000256" key="7">
    <source>
        <dbReference type="SAM" id="Phobius"/>
    </source>
</evidence>
<dbReference type="InterPro" id="IPR051539">
    <property type="entry name" value="T4SS-coupling_protein"/>
</dbReference>
<dbReference type="PANTHER" id="PTHR37937">
    <property type="entry name" value="CONJUGATIVE TRANSFER: DNA TRANSPORT"/>
    <property type="match status" value="1"/>
</dbReference>
<protein>
    <submittedName>
        <fullName evidence="8">Type IV secretory system conjugative DNA transfer family protein</fullName>
    </submittedName>
</protein>